<sequence length="331" mass="36994">MSERGADTTDNDRQTRIEGAEINKSLLALKECIRALDNDQLHIPFRGSKLTEVLRDSFVGNSRTVMISCISPNAGSCEHTLNTLRYADRVKSLSKGSKKDQAGSSQTTTKDSSSANTLSLSDNEDTKIVFTDTGNRRGAQPQRDSISSDFDKQQPLPPSSSNYTRDDTWQQASGFEKERNVYLTSNDTEETPVQKVSPPRRKSGVNWQKKDSSDVFSSVGSKQPSYTMTSSKQTEVEQPHDENINEILEEEEALIAAHRKEIEDTMEIVREEMKLLAEVDKPGSLIDNYVTHIASRSRRFSAVSGYLANTHTPLHFPLNRTRVDCDVSVEI</sequence>
<dbReference type="GO" id="GO:0007018">
    <property type="term" value="P:microtubule-based movement"/>
    <property type="evidence" value="ECO:0007669"/>
    <property type="project" value="InterPro"/>
</dbReference>
<comment type="subcellular location">
    <subcellularLocation>
        <location evidence="1">Cytoplasm</location>
        <location evidence="1">Cytoskeleton</location>
    </subcellularLocation>
</comment>
<comment type="caution">
    <text evidence="6">Lacks conserved residue(s) required for the propagation of feature annotation.</text>
</comment>
<evidence type="ECO:0000256" key="4">
    <source>
        <dbReference type="ARBA" id="ARBA00023175"/>
    </source>
</evidence>
<dbReference type="InterPro" id="IPR001752">
    <property type="entry name" value="Kinesin_motor_dom"/>
</dbReference>
<keyword evidence="3" id="KW-0493">Microtubule</keyword>
<keyword evidence="5" id="KW-0206">Cytoskeleton</keyword>
<dbReference type="SUPFAM" id="SSF52540">
    <property type="entry name" value="P-loop containing nucleoside triphosphate hydrolases"/>
    <property type="match status" value="1"/>
</dbReference>
<keyword evidence="11" id="KW-1185">Reference proteome</keyword>
<dbReference type="GO" id="GO:0003777">
    <property type="term" value="F:microtubule motor activity"/>
    <property type="evidence" value="ECO:0007669"/>
    <property type="project" value="InterPro"/>
</dbReference>
<evidence type="ECO:0000313" key="10">
    <source>
        <dbReference type="EMBL" id="CAI9285021.1"/>
    </source>
</evidence>
<dbReference type="PANTHER" id="PTHR47971:SF8">
    <property type="entry name" value="KINESIN-LIKE PROTEIN"/>
    <property type="match status" value="1"/>
</dbReference>
<dbReference type="PROSITE" id="PS50067">
    <property type="entry name" value="KINESIN_MOTOR_2"/>
    <property type="match status" value="1"/>
</dbReference>
<evidence type="ECO:0000259" key="9">
    <source>
        <dbReference type="PROSITE" id="PS50067"/>
    </source>
</evidence>
<evidence type="ECO:0000256" key="5">
    <source>
        <dbReference type="ARBA" id="ARBA00023212"/>
    </source>
</evidence>
<keyword evidence="7" id="KW-0175">Coiled coil</keyword>
<accession>A0AA35Z336</accession>
<feature type="compositionally biased region" description="Polar residues" evidence="8">
    <location>
        <begin position="159"/>
        <end position="173"/>
    </location>
</feature>
<feature type="compositionally biased region" description="Polar residues" evidence="8">
    <location>
        <begin position="214"/>
        <end position="233"/>
    </location>
</feature>
<protein>
    <recommendedName>
        <fullName evidence="9">Kinesin motor domain-containing protein</fullName>
    </recommendedName>
</protein>
<dbReference type="InterPro" id="IPR036961">
    <property type="entry name" value="Kinesin_motor_dom_sf"/>
</dbReference>
<dbReference type="GO" id="GO:0007019">
    <property type="term" value="P:microtubule depolymerization"/>
    <property type="evidence" value="ECO:0007669"/>
    <property type="project" value="TreeGrafter"/>
</dbReference>
<keyword evidence="4" id="KW-0505">Motor protein</keyword>
<reference evidence="10" key="1">
    <citation type="submission" date="2023-04" db="EMBL/GenBank/DDBJ databases">
        <authorList>
            <person name="Vijverberg K."/>
            <person name="Xiong W."/>
            <person name="Schranz E."/>
        </authorList>
    </citation>
    <scope>NUCLEOTIDE SEQUENCE</scope>
</reference>
<evidence type="ECO:0000256" key="1">
    <source>
        <dbReference type="ARBA" id="ARBA00004245"/>
    </source>
</evidence>
<dbReference type="GO" id="GO:0005524">
    <property type="term" value="F:ATP binding"/>
    <property type="evidence" value="ECO:0007669"/>
    <property type="project" value="InterPro"/>
</dbReference>
<evidence type="ECO:0000256" key="3">
    <source>
        <dbReference type="ARBA" id="ARBA00022701"/>
    </source>
</evidence>
<dbReference type="Pfam" id="PF00225">
    <property type="entry name" value="Kinesin"/>
    <property type="match status" value="1"/>
</dbReference>
<dbReference type="PANTHER" id="PTHR47971">
    <property type="entry name" value="KINESIN-RELATED PROTEIN 6"/>
    <property type="match status" value="1"/>
</dbReference>
<feature type="region of interest" description="Disordered" evidence="8">
    <location>
        <begin position="92"/>
        <end position="239"/>
    </location>
</feature>
<dbReference type="InterPro" id="IPR027640">
    <property type="entry name" value="Kinesin-like_fam"/>
</dbReference>
<evidence type="ECO:0000256" key="7">
    <source>
        <dbReference type="SAM" id="Coils"/>
    </source>
</evidence>
<dbReference type="SMART" id="SM00129">
    <property type="entry name" value="KISc"/>
    <property type="match status" value="1"/>
</dbReference>
<proteinExistence type="inferred from homology"/>
<evidence type="ECO:0000256" key="8">
    <source>
        <dbReference type="SAM" id="MobiDB-lite"/>
    </source>
</evidence>
<dbReference type="GO" id="GO:0005874">
    <property type="term" value="C:microtubule"/>
    <property type="evidence" value="ECO:0007669"/>
    <property type="project" value="UniProtKB-KW"/>
</dbReference>
<keyword evidence="2" id="KW-0963">Cytoplasm</keyword>
<evidence type="ECO:0000313" key="11">
    <source>
        <dbReference type="Proteomes" id="UP001177003"/>
    </source>
</evidence>
<feature type="domain" description="Kinesin motor" evidence="9">
    <location>
        <begin position="1"/>
        <end position="93"/>
    </location>
</feature>
<gene>
    <name evidence="10" type="ORF">LSALG_LOCUS24515</name>
</gene>
<dbReference type="Gene3D" id="3.40.850.10">
    <property type="entry name" value="Kinesin motor domain"/>
    <property type="match status" value="1"/>
</dbReference>
<feature type="compositionally biased region" description="Basic and acidic residues" evidence="8">
    <location>
        <begin position="92"/>
        <end position="101"/>
    </location>
</feature>
<feature type="compositionally biased region" description="Polar residues" evidence="8">
    <location>
        <begin position="102"/>
        <end position="121"/>
    </location>
</feature>
<evidence type="ECO:0000256" key="6">
    <source>
        <dbReference type="PROSITE-ProRule" id="PRU00283"/>
    </source>
</evidence>
<dbReference type="Proteomes" id="UP001177003">
    <property type="component" value="Chromosome 5"/>
</dbReference>
<feature type="coiled-coil region" evidence="7">
    <location>
        <begin position="248"/>
        <end position="279"/>
    </location>
</feature>
<dbReference type="AlphaFoldDB" id="A0AA35Z336"/>
<dbReference type="GO" id="GO:0008017">
    <property type="term" value="F:microtubule binding"/>
    <property type="evidence" value="ECO:0007669"/>
    <property type="project" value="InterPro"/>
</dbReference>
<organism evidence="10 11">
    <name type="scientific">Lactuca saligna</name>
    <name type="common">Willowleaf lettuce</name>
    <dbReference type="NCBI Taxonomy" id="75948"/>
    <lineage>
        <taxon>Eukaryota</taxon>
        <taxon>Viridiplantae</taxon>
        <taxon>Streptophyta</taxon>
        <taxon>Embryophyta</taxon>
        <taxon>Tracheophyta</taxon>
        <taxon>Spermatophyta</taxon>
        <taxon>Magnoliopsida</taxon>
        <taxon>eudicotyledons</taxon>
        <taxon>Gunneridae</taxon>
        <taxon>Pentapetalae</taxon>
        <taxon>asterids</taxon>
        <taxon>campanulids</taxon>
        <taxon>Asterales</taxon>
        <taxon>Asteraceae</taxon>
        <taxon>Cichorioideae</taxon>
        <taxon>Cichorieae</taxon>
        <taxon>Lactucinae</taxon>
        <taxon>Lactuca</taxon>
    </lineage>
</organism>
<evidence type="ECO:0000256" key="2">
    <source>
        <dbReference type="ARBA" id="ARBA00022490"/>
    </source>
</evidence>
<comment type="similarity">
    <text evidence="6">Belongs to the TRAFAC class myosin-kinesin ATPase superfamily. Kinesin family.</text>
</comment>
<name>A0AA35Z336_LACSI</name>
<dbReference type="EMBL" id="OX465081">
    <property type="protein sequence ID" value="CAI9285021.1"/>
    <property type="molecule type" value="Genomic_DNA"/>
</dbReference>
<dbReference type="InterPro" id="IPR027417">
    <property type="entry name" value="P-loop_NTPase"/>
</dbReference>